<keyword evidence="1" id="KW-0479">Metal-binding</keyword>
<dbReference type="PANTHER" id="PTHR33542:SF3">
    <property type="entry name" value="SIROHYDROCHLORIN FERROCHELATASE, CHLOROPLASTIC"/>
    <property type="match status" value="1"/>
</dbReference>
<dbReference type="GO" id="GO:0046872">
    <property type="term" value="F:metal ion binding"/>
    <property type="evidence" value="ECO:0007669"/>
    <property type="project" value="UniProtKB-KW"/>
</dbReference>
<reference evidence="3" key="2">
    <citation type="submission" date="2020-09" db="EMBL/GenBank/DDBJ databases">
        <authorList>
            <person name="Sun Q."/>
            <person name="Zhou Y."/>
        </authorList>
    </citation>
    <scope>NUCLEOTIDE SEQUENCE</scope>
    <source>
        <strain evidence="3">CGMCC 1.12153</strain>
    </source>
</reference>
<dbReference type="Pfam" id="PF01903">
    <property type="entry name" value="CbiX"/>
    <property type="match status" value="2"/>
</dbReference>
<organism evidence="3 4">
    <name type="scientific">Halobacillus andaensis</name>
    <dbReference type="NCBI Taxonomy" id="1176239"/>
    <lineage>
        <taxon>Bacteria</taxon>
        <taxon>Bacillati</taxon>
        <taxon>Bacillota</taxon>
        <taxon>Bacilli</taxon>
        <taxon>Bacillales</taxon>
        <taxon>Bacillaceae</taxon>
        <taxon>Halobacillus</taxon>
    </lineage>
</organism>
<name>A0A917EXE0_HALAA</name>
<dbReference type="Gene3D" id="3.40.50.1400">
    <property type="match status" value="2"/>
</dbReference>
<gene>
    <name evidence="3" type="ORF">GCM10010954_26340</name>
</gene>
<dbReference type="InterPro" id="IPR002762">
    <property type="entry name" value="CbiX-like"/>
</dbReference>
<dbReference type="SUPFAM" id="SSF53800">
    <property type="entry name" value="Chelatase"/>
    <property type="match status" value="1"/>
</dbReference>
<dbReference type="AlphaFoldDB" id="A0A917EXE0"/>
<evidence type="ECO:0000256" key="2">
    <source>
        <dbReference type="ARBA" id="ARBA00023239"/>
    </source>
</evidence>
<reference evidence="3" key="1">
    <citation type="journal article" date="2014" name="Int. J. Syst. Evol. Microbiol.">
        <title>Complete genome sequence of Corynebacterium casei LMG S-19264T (=DSM 44701T), isolated from a smear-ripened cheese.</title>
        <authorList>
            <consortium name="US DOE Joint Genome Institute (JGI-PGF)"/>
            <person name="Walter F."/>
            <person name="Albersmeier A."/>
            <person name="Kalinowski J."/>
            <person name="Ruckert C."/>
        </authorList>
    </citation>
    <scope>NUCLEOTIDE SEQUENCE</scope>
    <source>
        <strain evidence="3">CGMCC 1.12153</strain>
    </source>
</reference>
<accession>A0A917EXE0</accession>
<dbReference type="CDD" id="cd03416">
    <property type="entry name" value="CbiX_SirB_N"/>
    <property type="match status" value="1"/>
</dbReference>
<evidence type="ECO:0000313" key="3">
    <source>
        <dbReference type="EMBL" id="GGF26099.1"/>
    </source>
</evidence>
<dbReference type="InterPro" id="IPR050963">
    <property type="entry name" value="Sirohydro_Cobaltochel/CbiX"/>
</dbReference>
<proteinExistence type="predicted"/>
<dbReference type="EMBL" id="BMEL01000003">
    <property type="protein sequence ID" value="GGF26099.1"/>
    <property type="molecule type" value="Genomic_DNA"/>
</dbReference>
<dbReference type="RefSeq" id="WP_188377969.1">
    <property type="nucleotide sequence ID" value="NZ_BMEL01000003.1"/>
</dbReference>
<evidence type="ECO:0000256" key="1">
    <source>
        <dbReference type="ARBA" id="ARBA00022723"/>
    </source>
</evidence>
<evidence type="ECO:0000313" key="4">
    <source>
        <dbReference type="Proteomes" id="UP000660110"/>
    </source>
</evidence>
<sequence>MQAVLYVGHGSRVKEAAEEAASFIKQTMEKVDGFIQEYCFLELSPPTIMQGVKRCVERGATRIAVVPVLLLSAGHAKRDIPKDLEKARQTYPDVTFTYGRPLGVHPMMVDVIAHKISEKKPLTGDMNILLVGRGSSDPDTLEDVQAITQLLKERLTVQSVDYCFLAAAQPRFNQKIVDTALSGKKNVIVLPYLLFTGILMNEVKSAVAQLPLQEDQTFVICDYLNGHPHLNQLLKDRVLEAVQGKVELMKKN</sequence>
<keyword evidence="4" id="KW-1185">Reference proteome</keyword>
<dbReference type="CDD" id="cd03414">
    <property type="entry name" value="CbiX_SirB_C"/>
    <property type="match status" value="1"/>
</dbReference>
<dbReference type="PANTHER" id="PTHR33542">
    <property type="entry name" value="SIROHYDROCHLORIN FERROCHELATASE, CHLOROPLASTIC"/>
    <property type="match status" value="1"/>
</dbReference>
<dbReference type="Proteomes" id="UP000660110">
    <property type="component" value="Unassembled WGS sequence"/>
</dbReference>
<keyword evidence="2" id="KW-0456">Lyase</keyword>
<comment type="caution">
    <text evidence="3">The sequence shown here is derived from an EMBL/GenBank/DDBJ whole genome shotgun (WGS) entry which is preliminary data.</text>
</comment>
<dbReference type="GO" id="GO:0016829">
    <property type="term" value="F:lyase activity"/>
    <property type="evidence" value="ECO:0007669"/>
    <property type="project" value="UniProtKB-KW"/>
</dbReference>
<protein>
    <submittedName>
        <fullName evidence="3">Cobalamin biosynthesis protein CbiX</fullName>
    </submittedName>
</protein>